<dbReference type="InterPro" id="IPR052574">
    <property type="entry name" value="CDIRP"/>
</dbReference>
<dbReference type="PANTHER" id="PTHR47566:SF1">
    <property type="entry name" value="PROTEIN NUD1"/>
    <property type="match status" value="1"/>
</dbReference>
<dbReference type="RefSeq" id="WP_013760913.1">
    <property type="nucleotide sequence ID" value="NC_015501.1"/>
</dbReference>
<gene>
    <name evidence="3" type="ordered locus">Poras_1672</name>
</gene>
<organism evidence="3 4">
    <name type="scientific">Porphyromonas asaccharolytica (strain ATCC 25260 / DSM 20707 / BCRC 10618 / CCUG 7834 / JCM 6326 / LMG 13178 / VPI 4198 / B440)</name>
    <name type="common">Bacteroides asaccharolyticus</name>
    <dbReference type="NCBI Taxonomy" id="879243"/>
    <lineage>
        <taxon>Bacteria</taxon>
        <taxon>Pseudomonadati</taxon>
        <taxon>Bacteroidota</taxon>
        <taxon>Bacteroidia</taxon>
        <taxon>Bacteroidales</taxon>
        <taxon>Porphyromonadaceae</taxon>
        <taxon>Porphyromonas</taxon>
    </lineage>
</organism>
<sequence>MGLKTTTWQSSVKARRMLIGSLLTALALIPSMGALKAQEQIMLVAAAEQNQWKITVEADTEVWADWNGNGQKDDNELLTSGQPAEQTTASATLKIYGAVQKLSAPSNNIQSIDLAQATSLVEIDLAHNNLEDFEASECESLSVVNVSYNQFEWLDFSYNEALTKLDCSYNESLSGLDLPDGLKELRCNNGAISSLSLSSLSQLTLLDCSANSLQSIDLSQNTALQYLYLRGLDQIPQFAGGLQISNLSNLVELDFSGSTFTYVECPQSESMKVFNCSNTKLDIFNVAGFPNLEELYASGSMILTLDISQNNKLKKLTCDRAQLKKLDMPTDPQLEYIDIHNNHLLLDGIKKFVEALNDRTGLSEGTLILIDSYEKSELNPYDDETLHAIMDKNWAPYDYKNGEKDGLNPLRPSDMPLSPYVTDQPKIVLTSDATSGQWDLQIEMRNDDDKKSVWIDRNENGAYDEGEEVTDFNKSLHFPHEAQVITVYGNVQNFFCYANSLTALDISQCPDLEILDASDNKLATIDLSANGQLRALTLHGNMLTEVDLSHTPHLFRFYCNKNKLTQLDLSKTPDLIQLRCGRNELTQLDVSMLTQLKYFDCTGNKLTTLDLTHSEDLTNLLCADNQLTALDLTACADLEELTCYNNKIATAIDFTNCKVIREVSLFGNQIQSEEMLQTVSSLPQNEQAEKKAFYGIDTTLEPKDGNVVSKKAVATLAERGWICYDFQSGANEGKNVYAGSENVAIDAPRAHAEQIIYLSDSQELLIPTCYTSVAIYDATGTLIRSLEGASRADLSELPAGLYVVTGVTADSTSASTAMTIVKE</sequence>
<keyword evidence="4" id="KW-1185">Reference proteome</keyword>
<dbReference type="SUPFAM" id="SSF52058">
    <property type="entry name" value="L domain-like"/>
    <property type="match status" value="2"/>
</dbReference>
<evidence type="ECO:0000313" key="3">
    <source>
        <dbReference type="EMBL" id="AEE13603.1"/>
    </source>
</evidence>
<name>F4KJI1_PORAD</name>
<dbReference type="KEGG" id="pah:Poras_1672"/>
<dbReference type="InterPro" id="IPR032675">
    <property type="entry name" value="LRR_dom_sf"/>
</dbReference>
<dbReference type="Gene3D" id="3.80.10.10">
    <property type="entry name" value="Ribonuclease Inhibitor"/>
    <property type="match status" value="3"/>
</dbReference>
<keyword evidence="1" id="KW-0433">Leucine-rich repeat</keyword>
<reference evidence="4" key="1">
    <citation type="submission" date="2011-04" db="EMBL/GenBank/DDBJ databases">
        <title>The complete genome of Porphyromonas asaccharolytica DSM 20707.</title>
        <authorList>
            <person name="Lucas S."/>
            <person name="Han J."/>
            <person name="Lapidus A."/>
            <person name="Bruce D."/>
            <person name="Goodwin L."/>
            <person name="Pitluck S."/>
            <person name="Peters L."/>
            <person name="Kyrpides N."/>
            <person name="Mavromatis K."/>
            <person name="Ivanova N."/>
            <person name="Ovchinnikova G."/>
            <person name="Pagani I."/>
            <person name="Lu M."/>
            <person name="Detter J.C."/>
            <person name="Tapia R."/>
            <person name="Han C."/>
            <person name="Land M."/>
            <person name="Hauser L."/>
            <person name="Markowitz V."/>
            <person name="Cheng J.-F."/>
            <person name="Hugenholtz P."/>
            <person name="Woyke T."/>
            <person name="Wu D."/>
            <person name="Gronow S."/>
            <person name="Wellnitz S."/>
            <person name="Brambilla E."/>
            <person name="Klenk H.-P."/>
            <person name="Eisen J.A."/>
        </authorList>
    </citation>
    <scope>NUCLEOTIDE SEQUENCE [LARGE SCALE GENOMIC DNA]</scope>
    <source>
        <strain evidence="4">ATCC 25260 / DSM 20707 / VPI 4198</strain>
    </source>
</reference>
<dbReference type="EMBL" id="CP002689">
    <property type="protein sequence ID" value="AEE13603.1"/>
    <property type="molecule type" value="Genomic_DNA"/>
</dbReference>
<accession>F4KJI1</accession>
<dbReference type="STRING" id="879243.Poras_1672"/>
<evidence type="ECO:0000256" key="2">
    <source>
        <dbReference type="ARBA" id="ARBA00022737"/>
    </source>
</evidence>
<dbReference type="Proteomes" id="UP000006545">
    <property type="component" value="Chromosome"/>
</dbReference>
<proteinExistence type="predicted"/>
<evidence type="ECO:0000256" key="1">
    <source>
        <dbReference type="ARBA" id="ARBA00022614"/>
    </source>
</evidence>
<keyword evidence="2" id="KW-0677">Repeat</keyword>
<dbReference type="AlphaFoldDB" id="F4KJI1"/>
<dbReference type="HOGENOM" id="CLU_300129_0_0_10"/>
<dbReference type="eggNOG" id="COG4886">
    <property type="taxonomic scope" value="Bacteria"/>
</dbReference>
<dbReference type="GO" id="GO:0035591">
    <property type="term" value="F:signaling adaptor activity"/>
    <property type="evidence" value="ECO:0007669"/>
    <property type="project" value="TreeGrafter"/>
</dbReference>
<evidence type="ECO:0000313" key="4">
    <source>
        <dbReference type="Proteomes" id="UP000006545"/>
    </source>
</evidence>
<protein>
    <submittedName>
        <fullName evidence="3">Leucine-rich repeat-containing protein</fullName>
    </submittedName>
</protein>
<dbReference type="PANTHER" id="PTHR47566">
    <property type="match status" value="1"/>
</dbReference>